<dbReference type="UniPathway" id="UPA00241"/>
<keyword evidence="3 7" id="KW-0548">Nucleotidyltransferase</keyword>
<dbReference type="GO" id="GO:0004595">
    <property type="term" value="F:pantetheine-phosphate adenylyltransferase activity"/>
    <property type="evidence" value="ECO:0007669"/>
    <property type="project" value="UniProtKB-UniRule"/>
</dbReference>
<dbReference type="InterPro" id="IPR014729">
    <property type="entry name" value="Rossmann-like_a/b/a_fold"/>
</dbReference>
<dbReference type="STRING" id="999630.TUZN_0417"/>
<dbReference type="GO" id="GO:0005524">
    <property type="term" value="F:ATP binding"/>
    <property type="evidence" value="ECO:0007669"/>
    <property type="project" value="UniProtKB-KW"/>
</dbReference>
<reference key="2">
    <citation type="submission" date="2011-03" db="EMBL/GenBank/DDBJ databases">
        <title>Complete genome sequence of the thermoacidophilic crenarchaeon Thermoproteus uzoniensis 768-20.</title>
        <authorList>
            <person name="Mardanov A.V."/>
            <person name="Gumerov V.M."/>
            <person name="Beletsky A.V."/>
            <person name="Prokofeva M.I."/>
            <person name="Bonch-Osmolovskaya E.A."/>
            <person name="Ravin N.V."/>
            <person name="Skryabin K.G."/>
        </authorList>
    </citation>
    <scope>NUCLEOTIDE SEQUENCE</scope>
    <source>
        <strain>768-20</strain>
    </source>
</reference>
<gene>
    <name evidence="7" type="primary">coaD</name>
    <name evidence="9" type="ordered locus">TUZN_0417</name>
</gene>
<dbReference type="EMBL" id="CP002590">
    <property type="protein sequence ID" value="AEA11913.1"/>
    <property type="molecule type" value="Genomic_DNA"/>
</dbReference>
<evidence type="ECO:0000256" key="6">
    <source>
        <dbReference type="ARBA" id="ARBA00022993"/>
    </source>
</evidence>
<feature type="domain" description="Cytidyltransferase-like" evidence="8">
    <location>
        <begin position="9"/>
        <end position="145"/>
    </location>
</feature>
<name>F2L2X5_THEU7</name>
<evidence type="ECO:0000256" key="3">
    <source>
        <dbReference type="ARBA" id="ARBA00022695"/>
    </source>
</evidence>
<organism evidence="9 10">
    <name type="scientific">Thermoproteus uzoniensis (strain 768-20)</name>
    <dbReference type="NCBI Taxonomy" id="999630"/>
    <lineage>
        <taxon>Archaea</taxon>
        <taxon>Thermoproteota</taxon>
        <taxon>Thermoprotei</taxon>
        <taxon>Thermoproteales</taxon>
        <taxon>Thermoproteaceae</taxon>
        <taxon>Thermoproteus</taxon>
    </lineage>
</organism>
<dbReference type="Proteomes" id="UP000008138">
    <property type="component" value="Chromosome"/>
</dbReference>
<keyword evidence="1 7" id="KW-0963">Cytoplasm</keyword>
<keyword evidence="2 7" id="KW-0808">Transferase</keyword>
<evidence type="ECO:0000256" key="1">
    <source>
        <dbReference type="ARBA" id="ARBA00022490"/>
    </source>
</evidence>
<dbReference type="GeneID" id="10359962"/>
<evidence type="ECO:0000259" key="8">
    <source>
        <dbReference type="Pfam" id="PF01467"/>
    </source>
</evidence>
<evidence type="ECO:0000313" key="10">
    <source>
        <dbReference type="Proteomes" id="UP000008138"/>
    </source>
</evidence>
<keyword evidence="6 7" id="KW-0173">Coenzyme A biosynthesis</keyword>
<keyword evidence="4 7" id="KW-0547">Nucleotide-binding</keyword>
<dbReference type="Pfam" id="PF01467">
    <property type="entry name" value="CTP_transf_like"/>
    <property type="match status" value="1"/>
</dbReference>
<evidence type="ECO:0000256" key="4">
    <source>
        <dbReference type="ARBA" id="ARBA00022741"/>
    </source>
</evidence>
<comment type="catalytic activity">
    <reaction evidence="7">
        <text>(R)-4'-phosphopantetheine + ATP + H(+) = 3'-dephospho-CoA + diphosphate</text>
        <dbReference type="Rhea" id="RHEA:19801"/>
        <dbReference type="ChEBI" id="CHEBI:15378"/>
        <dbReference type="ChEBI" id="CHEBI:30616"/>
        <dbReference type="ChEBI" id="CHEBI:33019"/>
        <dbReference type="ChEBI" id="CHEBI:57328"/>
        <dbReference type="ChEBI" id="CHEBI:61723"/>
        <dbReference type="EC" id="2.7.7.3"/>
    </reaction>
</comment>
<dbReference type="EC" id="2.7.7.3" evidence="7"/>
<dbReference type="GO" id="GO:0015937">
    <property type="term" value="P:coenzyme A biosynthetic process"/>
    <property type="evidence" value="ECO:0007669"/>
    <property type="project" value="UniProtKB-UniRule"/>
</dbReference>
<accession>F2L2X5</accession>
<proteinExistence type="inferred from homology"/>
<sequence length="150" mass="16620">MKMQFKNVVLGGTFDTLHSGHVKLLATASLIGEEILIGLTSDSFASTYKQYNVRPFAVRLANLKSLMSLIAPERKIEYAAINDPYGPAVTRPDLEAIVVSRETLPRGLQINDERVKRGLRPMDVVMITTVKDGYGNILSSTFIRRVLGIK</sequence>
<dbReference type="SUPFAM" id="SSF52374">
    <property type="entry name" value="Nucleotidylyl transferase"/>
    <property type="match status" value="1"/>
</dbReference>
<dbReference type="GO" id="GO:0005737">
    <property type="term" value="C:cytoplasm"/>
    <property type="evidence" value="ECO:0007669"/>
    <property type="project" value="UniProtKB-SubCell"/>
</dbReference>
<evidence type="ECO:0000313" key="9">
    <source>
        <dbReference type="EMBL" id="AEA11913.1"/>
    </source>
</evidence>
<dbReference type="OrthoDB" id="53228at2157"/>
<comment type="subcellular location">
    <subcellularLocation>
        <location evidence="7">Cytoplasm</location>
    </subcellularLocation>
</comment>
<comment type="function">
    <text evidence="7">Reversibly transfers an adenylyl group from ATP to 4'-phosphopantetheine, yielding dephospho-CoA (dPCoA) and pyrophosphate.</text>
</comment>
<dbReference type="HAMAP" id="MF_00647">
    <property type="entry name" value="PPAT_arch"/>
    <property type="match status" value="1"/>
</dbReference>
<evidence type="ECO:0000256" key="7">
    <source>
        <dbReference type="HAMAP-Rule" id="MF_00647"/>
    </source>
</evidence>
<dbReference type="RefSeq" id="WP_013679249.1">
    <property type="nucleotide sequence ID" value="NC_015315.1"/>
</dbReference>
<dbReference type="Gene3D" id="3.40.50.620">
    <property type="entry name" value="HUPs"/>
    <property type="match status" value="1"/>
</dbReference>
<keyword evidence="10" id="KW-1185">Reference proteome</keyword>
<dbReference type="InterPro" id="IPR004821">
    <property type="entry name" value="Cyt_trans-like"/>
</dbReference>
<dbReference type="PANTHER" id="PTHR10695">
    <property type="entry name" value="DEPHOSPHO-COA KINASE-RELATED"/>
    <property type="match status" value="1"/>
</dbReference>
<comment type="similarity">
    <text evidence="7">Belongs to the eukaryotic CoaD family.</text>
</comment>
<dbReference type="NCBIfam" id="TIGR00125">
    <property type="entry name" value="cyt_tran_rel"/>
    <property type="match status" value="1"/>
</dbReference>
<evidence type="ECO:0000256" key="5">
    <source>
        <dbReference type="ARBA" id="ARBA00022840"/>
    </source>
</evidence>
<dbReference type="InterPro" id="IPR023540">
    <property type="entry name" value="PPAT_arch"/>
</dbReference>
<dbReference type="HOGENOM" id="CLU_035272_5_0_2"/>
<reference evidence="9 10" key="1">
    <citation type="journal article" date="2011" name="J. Bacteriol.">
        <title>Complete genome sequence of the thermoacidophilic crenarchaeon Thermoproteus uzoniensis 768-20.</title>
        <authorList>
            <person name="Mardanov A.V."/>
            <person name="Gumerov V.M."/>
            <person name="Beletsky A.V."/>
            <person name="Prokofeva M.I."/>
            <person name="Bonch-Osmolovskaya E.A."/>
            <person name="Ravin N.V."/>
            <person name="Skryabin K.G."/>
        </authorList>
    </citation>
    <scope>NUCLEOTIDE SEQUENCE [LARGE SCALE GENOMIC DNA]</scope>
    <source>
        <strain evidence="9 10">768-20</strain>
    </source>
</reference>
<keyword evidence="5 7" id="KW-0067">ATP-binding</keyword>
<dbReference type="eggNOG" id="arCOG01223">
    <property type="taxonomic scope" value="Archaea"/>
</dbReference>
<evidence type="ECO:0000256" key="2">
    <source>
        <dbReference type="ARBA" id="ARBA00022679"/>
    </source>
</evidence>
<dbReference type="AlphaFoldDB" id="F2L2X5"/>
<comment type="pathway">
    <text evidence="7">Cofactor biosynthesis; coenzyme A biosynthesis.</text>
</comment>
<protein>
    <recommendedName>
        <fullName evidence="7">Phosphopantetheine adenylyltransferase</fullName>
        <ecNumber evidence="7">2.7.7.3</ecNumber>
    </recommendedName>
    <alternativeName>
        <fullName evidence="7">Dephospho-CoA pyrophosphorylase</fullName>
    </alternativeName>
    <alternativeName>
        <fullName evidence="7">Pantetheine-phosphate adenylyltransferase</fullName>
        <shortName evidence="7">PPAT</shortName>
    </alternativeName>
</protein>
<dbReference type="KEGG" id="tuz:TUZN_0417"/>
<dbReference type="GO" id="GO:0004140">
    <property type="term" value="F:dephospho-CoA kinase activity"/>
    <property type="evidence" value="ECO:0007669"/>
    <property type="project" value="TreeGrafter"/>
</dbReference>
<dbReference type="PANTHER" id="PTHR10695:SF46">
    <property type="entry name" value="BIFUNCTIONAL COENZYME A SYNTHASE-RELATED"/>
    <property type="match status" value="1"/>
</dbReference>
<dbReference type="NCBIfam" id="NF001985">
    <property type="entry name" value="PRK00777.1"/>
    <property type="match status" value="1"/>
</dbReference>